<organism evidence="1">
    <name type="scientific">Anguilla anguilla</name>
    <name type="common">European freshwater eel</name>
    <name type="synonym">Muraena anguilla</name>
    <dbReference type="NCBI Taxonomy" id="7936"/>
    <lineage>
        <taxon>Eukaryota</taxon>
        <taxon>Metazoa</taxon>
        <taxon>Chordata</taxon>
        <taxon>Craniata</taxon>
        <taxon>Vertebrata</taxon>
        <taxon>Euteleostomi</taxon>
        <taxon>Actinopterygii</taxon>
        <taxon>Neopterygii</taxon>
        <taxon>Teleostei</taxon>
        <taxon>Anguilliformes</taxon>
        <taxon>Anguillidae</taxon>
        <taxon>Anguilla</taxon>
    </lineage>
</organism>
<proteinExistence type="predicted"/>
<accession>A0A0E9Q624</accession>
<sequence>MLYRHWIIIHTLSLNVYSRLGLYGEQLLDSNKFSVMDSVVYSLKKHESMCLKKLVICP</sequence>
<dbReference type="AlphaFoldDB" id="A0A0E9Q624"/>
<reference evidence="1" key="2">
    <citation type="journal article" date="2015" name="Fish Shellfish Immunol.">
        <title>Early steps in the European eel (Anguilla anguilla)-Vibrio vulnificus interaction in the gills: Role of the RtxA13 toxin.</title>
        <authorList>
            <person name="Callol A."/>
            <person name="Pajuelo D."/>
            <person name="Ebbesson L."/>
            <person name="Teles M."/>
            <person name="MacKenzie S."/>
            <person name="Amaro C."/>
        </authorList>
    </citation>
    <scope>NUCLEOTIDE SEQUENCE</scope>
</reference>
<dbReference type="EMBL" id="GBXM01096363">
    <property type="protein sequence ID" value="JAH12214.1"/>
    <property type="molecule type" value="Transcribed_RNA"/>
</dbReference>
<evidence type="ECO:0000313" key="1">
    <source>
        <dbReference type="EMBL" id="JAH12214.1"/>
    </source>
</evidence>
<name>A0A0E9Q624_ANGAN</name>
<reference evidence="1" key="1">
    <citation type="submission" date="2014-11" db="EMBL/GenBank/DDBJ databases">
        <authorList>
            <person name="Amaro Gonzalez C."/>
        </authorList>
    </citation>
    <scope>NUCLEOTIDE SEQUENCE</scope>
</reference>
<protein>
    <submittedName>
        <fullName evidence="1">Uncharacterized protein</fullName>
    </submittedName>
</protein>